<proteinExistence type="predicted"/>
<name>A0A814TPA0_9BILA</name>
<evidence type="ECO:0000313" key="3">
    <source>
        <dbReference type="Proteomes" id="UP000663864"/>
    </source>
</evidence>
<protein>
    <submittedName>
        <fullName evidence="2">Uncharacterized protein</fullName>
    </submittedName>
</protein>
<dbReference type="EMBL" id="CAJNOT010001212">
    <property type="protein sequence ID" value="CAF1164983.1"/>
    <property type="molecule type" value="Genomic_DNA"/>
</dbReference>
<sequence length="824" mass="94428">MATGNSMTKSCCKCDKSSQTFACNGCNQTFCNHHTDEHREELTQQMKNIEQEHNVLKQRLSQQTISKTLLAQIDQWKKKSIEKIQWAAQIVRTNLQQFTEELNNHMSDLINKLSNELRLSREKSEYSEDDLHRWMKHLEELQIDLEKLSKIELSHDNFSSDHLIKIKTADERENNKADPKFSNIDRSDGKPTEVIMSSNLSTDGQLAITSSRLHKQQKAYPSSIFGLNQYTDKKKGPLLEDLMNLAPIEKNGPMSGQCDPQTHQMERFLSDVFGFKNIPGKYIIHDVKSFQLDKPLHSLNPNTQIHFPKNIANSFTIIVQEIIDWQCSYKVYADKNIKGMNKEFLKRALQGQSQDGEEAFHDILYYISNWEEVFHIDQRSNLPVLYNGRDFYQKTNGPRGKLHEEHIQKSLMRMARLPLRAYDEEAVQIVVETGIGLGVFSGSHIGINAKNIRAIVFALPIFNKNKSNNRHLDAFDDFVNEFHKTEYNGPIPVLIADQDMYRVTVAIARRGFTVSERNPADSHGVFGEYWQNRGPSVEEKLALTTVGLLVQHHLINPCVLDVVYADKNIKGMNKEFLKRALQGQSQDGEEAFRMKFVPNRIKLVSATGIDFAGRKHDVDDILYYISNWEEVFHIGQRSNLPVLYNGRDFYQKANGPRGKLHEEHIRKSLMRMARLRLRACDEEVVQIVVETGIGLEVFSGSHIGIDAKCIRAIVFALPIFNKNKSNDHHLDAFDDFVNEFHKAEYNGPIPVLIADQDMHRVTVAIDRRGFTVSERNPADSHGVFGEHWQNRGPSVEEKLALTTVGLLVQHHLINPCVLDVDHQD</sequence>
<dbReference type="AlphaFoldDB" id="A0A814TPA0"/>
<comment type="caution">
    <text evidence="2">The sequence shown here is derived from an EMBL/GenBank/DDBJ whole genome shotgun (WGS) entry which is preliminary data.</text>
</comment>
<dbReference type="Proteomes" id="UP000663864">
    <property type="component" value="Unassembled WGS sequence"/>
</dbReference>
<accession>A0A814TPA0</accession>
<organism evidence="2 3">
    <name type="scientific">Rotaria sordida</name>
    <dbReference type="NCBI Taxonomy" id="392033"/>
    <lineage>
        <taxon>Eukaryota</taxon>
        <taxon>Metazoa</taxon>
        <taxon>Spiralia</taxon>
        <taxon>Gnathifera</taxon>
        <taxon>Rotifera</taxon>
        <taxon>Eurotatoria</taxon>
        <taxon>Bdelloidea</taxon>
        <taxon>Philodinida</taxon>
        <taxon>Philodinidae</taxon>
        <taxon>Rotaria</taxon>
    </lineage>
</organism>
<feature type="coiled-coil region" evidence="1">
    <location>
        <begin position="32"/>
        <end position="66"/>
    </location>
</feature>
<evidence type="ECO:0000313" key="2">
    <source>
        <dbReference type="EMBL" id="CAF1164983.1"/>
    </source>
</evidence>
<keyword evidence="1" id="KW-0175">Coiled coil</keyword>
<gene>
    <name evidence="2" type="ORF">ZHD862_LOCUS20899</name>
</gene>
<evidence type="ECO:0000256" key="1">
    <source>
        <dbReference type="SAM" id="Coils"/>
    </source>
</evidence>
<reference evidence="2" key="1">
    <citation type="submission" date="2021-02" db="EMBL/GenBank/DDBJ databases">
        <authorList>
            <person name="Nowell W R."/>
        </authorList>
    </citation>
    <scope>NUCLEOTIDE SEQUENCE</scope>
</reference>